<dbReference type="AlphaFoldDB" id="A0A1B1KHT5"/>
<feature type="transmembrane region" description="Helical" evidence="1">
    <location>
        <begin position="136"/>
        <end position="158"/>
    </location>
</feature>
<dbReference type="RefSeq" id="WP_065493874.1">
    <property type="nucleotide sequence ID" value="NZ_CP009112.1"/>
</dbReference>
<feature type="transmembrane region" description="Helical" evidence="1">
    <location>
        <begin position="15"/>
        <end position="42"/>
    </location>
</feature>
<dbReference type="PATRIC" id="fig|37919.13.peg.7980"/>
<evidence type="ECO:0000313" key="2">
    <source>
        <dbReference type="EMBL" id="ANS32175.1"/>
    </source>
</evidence>
<keyword evidence="1" id="KW-0472">Membrane</keyword>
<evidence type="ECO:0000313" key="3">
    <source>
        <dbReference type="Proteomes" id="UP000186108"/>
    </source>
</evidence>
<feature type="transmembrane region" description="Helical" evidence="1">
    <location>
        <begin position="89"/>
        <end position="107"/>
    </location>
</feature>
<proteinExistence type="predicted"/>
<dbReference type="InterPro" id="IPR021235">
    <property type="entry name" value="DUF2637"/>
</dbReference>
<evidence type="ECO:0000256" key="1">
    <source>
        <dbReference type="SAM" id="Phobius"/>
    </source>
</evidence>
<protein>
    <submittedName>
        <fullName evidence="2">Putative membrane protein</fullName>
    </submittedName>
</protein>
<dbReference type="Pfam" id="PF10935">
    <property type="entry name" value="DUF2637"/>
    <property type="match status" value="1"/>
</dbReference>
<keyword evidence="1" id="KW-1133">Transmembrane helix</keyword>
<name>A0A1B1KHT5_RHOOP</name>
<geneLocation type="plasmid" evidence="3">
    <name>pr1cp1</name>
</geneLocation>
<feature type="transmembrane region" description="Helical" evidence="1">
    <location>
        <begin position="54"/>
        <end position="77"/>
    </location>
</feature>
<gene>
    <name evidence="2" type="ORF">R1CP_37880</name>
</gene>
<organism evidence="2 3">
    <name type="scientific">Rhodococcus opacus</name>
    <name type="common">Nocardia opaca</name>
    <dbReference type="NCBI Taxonomy" id="37919"/>
    <lineage>
        <taxon>Bacteria</taxon>
        <taxon>Bacillati</taxon>
        <taxon>Actinomycetota</taxon>
        <taxon>Actinomycetes</taxon>
        <taxon>Mycobacteriales</taxon>
        <taxon>Nocardiaceae</taxon>
        <taxon>Rhodococcus</taxon>
    </lineage>
</organism>
<dbReference type="Proteomes" id="UP000186108">
    <property type="component" value="Plasmid pR1CP1"/>
</dbReference>
<keyword evidence="2" id="KW-0614">Plasmid</keyword>
<keyword evidence="1" id="KW-0812">Transmembrane</keyword>
<accession>A0A1B1KHT5</accession>
<dbReference type="EMBL" id="CP009112">
    <property type="protein sequence ID" value="ANS32175.1"/>
    <property type="molecule type" value="Genomic_DNA"/>
</dbReference>
<reference evidence="2 3" key="1">
    <citation type="submission" date="2014-07" db="EMBL/GenBank/DDBJ databases">
        <authorList>
            <person name="Zhang J.E."/>
            <person name="Yang H."/>
            <person name="Guo J."/>
            <person name="Deng Z."/>
            <person name="Luo H."/>
            <person name="Luo M."/>
            <person name="Zhao B."/>
        </authorList>
    </citation>
    <scope>NUCLEOTIDE SEQUENCE [LARGE SCALE GENOMIC DNA]</scope>
    <source>
        <strain evidence="2 3">1CP</strain>
        <plasmid evidence="3">Plasmid pr1cp1</plasmid>
    </source>
</reference>
<sequence>MTDLNLRAARIQLHALIAALLIAIIIAVGITIGAFVLSFAVQRDLAQQAGIPHWLAWIFPAIVDGAILGATIAVVALSKISGGAAGKKFFLSLAVVVVLISVFGNAYHAHQAGLRAARAVTAGIDLGYTPLSPTGASLIAIIPPLLVLAFTHGVGVLIKAIGSAYAEFNALTQSLAFGSGDATLVNNADGVVAGVDRVEASVAAVGNVGDVDASAVAADGEVAKHAAATAMTEAHDETGMRAAEPTTAQLLAFIEESSLDPLVKKTARIKITEPATTWGQLADATEAKAPSTALRRYNKAVAAAVNAGFAIPPLPAFDRHDDLTNTPVSRERNGSLISLRNRMASAHC</sequence>